<feature type="coiled-coil region" evidence="1">
    <location>
        <begin position="12"/>
        <end position="39"/>
    </location>
</feature>
<dbReference type="EMBL" id="BLAL01000051">
    <property type="protein sequence ID" value="GES80705.1"/>
    <property type="molecule type" value="Genomic_DNA"/>
</dbReference>
<dbReference type="Proteomes" id="UP000615446">
    <property type="component" value="Unassembled WGS sequence"/>
</dbReference>
<protein>
    <submittedName>
        <fullName evidence="2">Uncharacterized protein</fullName>
    </submittedName>
</protein>
<evidence type="ECO:0000313" key="3">
    <source>
        <dbReference type="Proteomes" id="UP000615446"/>
    </source>
</evidence>
<proteinExistence type="predicted"/>
<dbReference type="OrthoDB" id="2493727at2759"/>
<keyword evidence="1" id="KW-0175">Coiled coil</keyword>
<name>A0A8H3QH43_9GLOM</name>
<dbReference type="AlphaFoldDB" id="A0A8H3QH43"/>
<evidence type="ECO:0000256" key="1">
    <source>
        <dbReference type="SAM" id="Coils"/>
    </source>
</evidence>
<feature type="coiled-coil region" evidence="1">
    <location>
        <begin position="131"/>
        <end position="175"/>
    </location>
</feature>
<evidence type="ECO:0000313" key="2">
    <source>
        <dbReference type="EMBL" id="GES80705.1"/>
    </source>
</evidence>
<reference evidence="2" key="1">
    <citation type="submission" date="2019-10" db="EMBL/GenBank/DDBJ databases">
        <title>Conservation and host-specific expression of non-tandemly repeated heterogenous ribosome RNA gene in arbuscular mycorrhizal fungi.</title>
        <authorList>
            <person name="Maeda T."/>
            <person name="Kobayashi Y."/>
            <person name="Nakagawa T."/>
            <person name="Ezawa T."/>
            <person name="Yamaguchi K."/>
            <person name="Bino T."/>
            <person name="Nishimoto Y."/>
            <person name="Shigenobu S."/>
            <person name="Kawaguchi M."/>
        </authorList>
    </citation>
    <scope>NUCLEOTIDE SEQUENCE</scope>
    <source>
        <strain evidence="2">HR1</strain>
    </source>
</reference>
<accession>A0A8H3QH43</accession>
<organism evidence="2 3">
    <name type="scientific">Rhizophagus clarus</name>
    <dbReference type="NCBI Taxonomy" id="94130"/>
    <lineage>
        <taxon>Eukaryota</taxon>
        <taxon>Fungi</taxon>
        <taxon>Fungi incertae sedis</taxon>
        <taxon>Mucoromycota</taxon>
        <taxon>Glomeromycotina</taxon>
        <taxon>Glomeromycetes</taxon>
        <taxon>Glomerales</taxon>
        <taxon>Glomeraceae</taxon>
        <taxon>Rhizophagus</taxon>
    </lineage>
</organism>
<gene>
    <name evidence="2" type="ORF">RCL2_000797000</name>
</gene>
<comment type="caution">
    <text evidence="2">The sequence shown here is derived from an EMBL/GenBank/DDBJ whole genome shotgun (WGS) entry which is preliminary data.</text>
</comment>
<sequence length="208" mass="24665">MEDYNDHYATVCQSLENELISYAARYESLENELNTIKDNMCELSGLLASEKLKVYNLITEKSMLEKRLSRCIEDHLTLEKVYDLRNRQFKDEIVNAKNEILLLRLDLGKNSQIKKENEILKLENSRIGNSLEKYKVIAHNQLKEMKEIKNQLKEMKEIKNELYEKEERISILMAKNMRLVSVMKETEGKLFKVYDELKQNLLQLELNQ</sequence>